<dbReference type="PANTHER" id="PTHR44846:SF1">
    <property type="entry name" value="MANNOSYL-D-GLYCERATE TRANSPORT_METABOLISM SYSTEM REPRESSOR MNGR-RELATED"/>
    <property type="match status" value="1"/>
</dbReference>
<protein>
    <submittedName>
        <fullName evidence="5">GntR family transcriptional regulator</fullName>
    </submittedName>
</protein>
<dbReference type="SMART" id="SM00866">
    <property type="entry name" value="UTRA"/>
    <property type="match status" value="1"/>
</dbReference>
<dbReference type="InterPro" id="IPR036390">
    <property type="entry name" value="WH_DNA-bd_sf"/>
</dbReference>
<dbReference type="EMBL" id="FRCY01000005">
    <property type="protein sequence ID" value="SHM99385.1"/>
    <property type="molecule type" value="Genomic_DNA"/>
</dbReference>
<evidence type="ECO:0000256" key="3">
    <source>
        <dbReference type="ARBA" id="ARBA00023163"/>
    </source>
</evidence>
<dbReference type="GO" id="GO:0003700">
    <property type="term" value="F:DNA-binding transcription factor activity"/>
    <property type="evidence" value="ECO:0007669"/>
    <property type="project" value="InterPro"/>
</dbReference>
<name>A0A1M7N734_9BACT</name>
<dbReference type="SMART" id="SM00345">
    <property type="entry name" value="HTH_GNTR"/>
    <property type="match status" value="1"/>
</dbReference>
<dbReference type="Gene3D" id="3.40.1410.10">
    <property type="entry name" value="Chorismate lyase-like"/>
    <property type="match status" value="1"/>
</dbReference>
<proteinExistence type="predicted"/>
<dbReference type="InterPro" id="IPR011663">
    <property type="entry name" value="UTRA"/>
</dbReference>
<reference evidence="5 6" key="1">
    <citation type="submission" date="2016-11" db="EMBL/GenBank/DDBJ databases">
        <authorList>
            <person name="Jaros S."/>
            <person name="Januszkiewicz K."/>
            <person name="Wedrychowicz H."/>
        </authorList>
    </citation>
    <scope>NUCLEOTIDE SEQUENCE [LARGE SCALE GENOMIC DNA]</scope>
    <source>
        <strain evidence="5 6">CGMCC 1.6102</strain>
    </source>
</reference>
<organism evidence="5 6">
    <name type="scientific">Cyclobacterium lianum</name>
    <dbReference type="NCBI Taxonomy" id="388280"/>
    <lineage>
        <taxon>Bacteria</taxon>
        <taxon>Pseudomonadati</taxon>
        <taxon>Bacteroidota</taxon>
        <taxon>Cytophagia</taxon>
        <taxon>Cytophagales</taxon>
        <taxon>Cyclobacteriaceae</taxon>
        <taxon>Cyclobacterium</taxon>
    </lineage>
</organism>
<dbReference type="CDD" id="cd07377">
    <property type="entry name" value="WHTH_GntR"/>
    <property type="match status" value="1"/>
</dbReference>
<sequence length="257" mass="29230">MKPKFVKISDWIIDKIRSGELLPGDKVPSENELIQTFGVSNTTARKSLQQIESKGYAQRIKGKGTFVLNKTEDHHLLRVLGSIDATRRGFDEGLKVEGFQPKTVVLEKTILDHGISTEISGKHYIMEGPVLKVHQLRYADDLLLKDETKYISIRLCPRINMLSTDLSYFKVYEDKYNHKISDIKQNLSTIILPSDDSTNYFEAPEALPVFILDSVVMCQPGDVLELEKSLYRGDKYKFAIIAHPEYNEIVHSGTKKV</sequence>
<evidence type="ECO:0000313" key="6">
    <source>
        <dbReference type="Proteomes" id="UP000184513"/>
    </source>
</evidence>
<dbReference type="Pfam" id="PF07702">
    <property type="entry name" value="UTRA"/>
    <property type="match status" value="1"/>
</dbReference>
<dbReference type="Gene3D" id="1.10.10.10">
    <property type="entry name" value="Winged helix-like DNA-binding domain superfamily/Winged helix DNA-binding domain"/>
    <property type="match status" value="1"/>
</dbReference>
<dbReference type="STRING" id="388280.SAMN04488057_105104"/>
<evidence type="ECO:0000313" key="5">
    <source>
        <dbReference type="EMBL" id="SHM99385.1"/>
    </source>
</evidence>
<dbReference type="Proteomes" id="UP000184513">
    <property type="component" value="Unassembled WGS sequence"/>
</dbReference>
<keyword evidence="3" id="KW-0804">Transcription</keyword>
<keyword evidence="6" id="KW-1185">Reference proteome</keyword>
<dbReference type="OrthoDB" id="9799482at2"/>
<dbReference type="InterPro" id="IPR028978">
    <property type="entry name" value="Chorismate_lyase_/UTRA_dom_sf"/>
</dbReference>
<gene>
    <name evidence="5" type="ORF">SAMN04488057_105104</name>
</gene>
<feature type="domain" description="HTH gntR-type" evidence="4">
    <location>
        <begin position="2"/>
        <end position="70"/>
    </location>
</feature>
<dbReference type="Pfam" id="PF00392">
    <property type="entry name" value="GntR"/>
    <property type="match status" value="1"/>
</dbReference>
<dbReference type="PRINTS" id="PR00035">
    <property type="entry name" value="HTHGNTR"/>
</dbReference>
<dbReference type="RefSeq" id="WP_073094357.1">
    <property type="nucleotide sequence ID" value="NZ_FRCY01000005.1"/>
</dbReference>
<dbReference type="SUPFAM" id="SSF64288">
    <property type="entry name" value="Chorismate lyase-like"/>
    <property type="match status" value="1"/>
</dbReference>
<dbReference type="InterPro" id="IPR000524">
    <property type="entry name" value="Tscrpt_reg_HTH_GntR"/>
</dbReference>
<dbReference type="PROSITE" id="PS50949">
    <property type="entry name" value="HTH_GNTR"/>
    <property type="match status" value="1"/>
</dbReference>
<accession>A0A1M7N734</accession>
<dbReference type="PANTHER" id="PTHR44846">
    <property type="entry name" value="MANNOSYL-D-GLYCERATE TRANSPORT/METABOLISM SYSTEM REPRESSOR MNGR-RELATED"/>
    <property type="match status" value="1"/>
</dbReference>
<dbReference type="InterPro" id="IPR036388">
    <property type="entry name" value="WH-like_DNA-bd_sf"/>
</dbReference>
<dbReference type="SUPFAM" id="SSF46785">
    <property type="entry name" value="Winged helix' DNA-binding domain"/>
    <property type="match status" value="1"/>
</dbReference>
<evidence type="ECO:0000259" key="4">
    <source>
        <dbReference type="PROSITE" id="PS50949"/>
    </source>
</evidence>
<evidence type="ECO:0000256" key="1">
    <source>
        <dbReference type="ARBA" id="ARBA00023015"/>
    </source>
</evidence>
<keyword evidence="1" id="KW-0805">Transcription regulation</keyword>
<dbReference type="GO" id="GO:0045892">
    <property type="term" value="P:negative regulation of DNA-templated transcription"/>
    <property type="evidence" value="ECO:0007669"/>
    <property type="project" value="TreeGrafter"/>
</dbReference>
<dbReference type="AlphaFoldDB" id="A0A1M7N734"/>
<dbReference type="InterPro" id="IPR050679">
    <property type="entry name" value="Bact_HTH_transcr_reg"/>
</dbReference>
<dbReference type="GO" id="GO:0003677">
    <property type="term" value="F:DNA binding"/>
    <property type="evidence" value="ECO:0007669"/>
    <property type="project" value="UniProtKB-KW"/>
</dbReference>
<keyword evidence="2" id="KW-0238">DNA-binding</keyword>
<evidence type="ECO:0000256" key="2">
    <source>
        <dbReference type="ARBA" id="ARBA00023125"/>
    </source>
</evidence>